<dbReference type="AlphaFoldDB" id="A0A5E7S3Q0"/>
<dbReference type="GO" id="GO:0055085">
    <property type="term" value="P:transmembrane transport"/>
    <property type="evidence" value="ECO:0007669"/>
    <property type="project" value="UniProtKB-ARBA"/>
</dbReference>
<gene>
    <name evidence="6" type="ORF">PS928_00662</name>
</gene>
<evidence type="ECO:0000256" key="2">
    <source>
        <dbReference type="ARBA" id="ARBA00007639"/>
    </source>
</evidence>
<organism evidence="6 7">
    <name type="scientific">Pseudomonas fluorescens</name>
    <dbReference type="NCBI Taxonomy" id="294"/>
    <lineage>
        <taxon>Bacteria</taxon>
        <taxon>Pseudomonadati</taxon>
        <taxon>Pseudomonadota</taxon>
        <taxon>Gammaproteobacteria</taxon>
        <taxon>Pseudomonadales</taxon>
        <taxon>Pseudomonadaceae</taxon>
        <taxon>Pseudomonas</taxon>
    </lineage>
</organism>
<dbReference type="CDD" id="cd06324">
    <property type="entry name" value="PBP1_ABC_sugar_binding-like"/>
    <property type="match status" value="1"/>
</dbReference>
<dbReference type="InterPro" id="IPR025997">
    <property type="entry name" value="SBP_2_dom"/>
</dbReference>
<reference evidence="6 7" key="1">
    <citation type="submission" date="2019-09" db="EMBL/GenBank/DDBJ databases">
        <authorList>
            <person name="Chandra G."/>
            <person name="Truman W A."/>
        </authorList>
    </citation>
    <scope>NUCLEOTIDE SEQUENCE [LARGE SCALE GENOMIC DNA]</scope>
    <source>
        <strain evidence="6">PS928</strain>
    </source>
</reference>
<dbReference type="Gene3D" id="3.40.50.2300">
    <property type="match status" value="2"/>
</dbReference>
<dbReference type="GO" id="GO:0030246">
    <property type="term" value="F:carbohydrate binding"/>
    <property type="evidence" value="ECO:0007669"/>
    <property type="project" value="UniProtKB-ARBA"/>
</dbReference>
<evidence type="ECO:0000256" key="4">
    <source>
        <dbReference type="SAM" id="SignalP"/>
    </source>
</evidence>
<evidence type="ECO:0000313" key="6">
    <source>
        <dbReference type="EMBL" id="VVP80317.1"/>
    </source>
</evidence>
<dbReference type="Proteomes" id="UP000381378">
    <property type="component" value="Unassembled WGS sequence"/>
</dbReference>
<evidence type="ECO:0000256" key="1">
    <source>
        <dbReference type="ARBA" id="ARBA00004196"/>
    </source>
</evidence>
<name>A0A5E7S3Q0_PSEFL</name>
<dbReference type="PANTHER" id="PTHR46847">
    <property type="entry name" value="D-ALLOSE-BINDING PERIPLASMIC PROTEIN-RELATED"/>
    <property type="match status" value="1"/>
</dbReference>
<dbReference type="RefSeq" id="WP_128872726.1">
    <property type="nucleotide sequence ID" value="NZ_CABVJF010000002.1"/>
</dbReference>
<dbReference type="EMBL" id="CABVJF010000002">
    <property type="protein sequence ID" value="VVP80317.1"/>
    <property type="molecule type" value="Genomic_DNA"/>
</dbReference>
<accession>A0A5E7S3Q0</accession>
<evidence type="ECO:0000313" key="7">
    <source>
        <dbReference type="Proteomes" id="UP000381378"/>
    </source>
</evidence>
<proteinExistence type="inferred from homology"/>
<dbReference type="OrthoDB" id="245475at2"/>
<evidence type="ECO:0000259" key="5">
    <source>
        <dbReference type="Pfam" id="PF13407"/>
    </source>
</evidence>
<comment type="subcellular location">
    <subcellularLocation>
        <location evidence="1">Cell envelope</location>
    </subcellularLocation>
</comment>
<dbReference type="InterPro" id="IPR028082">
    <property type="entry name" value="Peripla_BP_I"/>
</dbReference>
<protein>
    <recommendedName>
        <fullName evidence="5">Periplasmic binding protein domain-containing protein</fullName>
    </recommendedName>
</protein>
<dbReference type="SUPFAM" id="SSF53822">
    <property type="entry name" value="Periplasmic binding protein-like I"/>
    <property type="match status" value="1"/>
</dbReference>
<dbReference type="Pfam" id="PF13407">
    <property type="entry name" value="Peripla_BP_4"/>
    <property type="match status" value="1"/>
</dbReference>
<keyword evidence="3 4" id="KW-0732">Signal</keyword>
<dbReference type="PANTHER" id="PTHR46847:SF2">
    <property type="entry name" value="ABC TRANSPORTER SUGAR-BINDING PROTEIN"/>
    <property type="match status" value="1"/>
</dbReference>
<dbReference type="GO" id="GO:0030313">
    <property type="term" value="C:cell envelope"/>
    <property type="evidence" value="ECO:0007669"/>
    <property type="project" value="UniProtKB-SubCell"/>
</dbReference>
<feature type="domain" description="Periplasmic binding protein" evidence="5">
    <location>
        <begin position="38"/>
        <end position="289"/>
    </location>
</feature>
<feature type="signal peptide" evidence="4">
    <location>
        <begin position="1"/>
        <end position="33"/>
    </location>
</feature>
<comment type="similarity">
    <text evidence="2">Belongs to the bacterial solute-binding protein 2 family.</text>
</comment>
<evidence type="ECO:0000256" key="3">
    <source>
        <dbReference type="ARBA" id="ARBA00022729"/>
    </source>
</evidence>
<sequence precursor="true">MCGEFSRLGRSALKVFCGVLLALGMISAPCAQAASVLFLNPGTSGEAFWVSYSQFMQAAARDLAMDLRIQYAERIPGNTLKQAREALQGPDRPDYLVFVNEQSGAPEILRLAQGSGVKLFMVNNALTPDQMSLLGSQPEKYPDWLGSLVPNDEEGGYLMLKELIRLHGPVAPGQVVELLAFSGLKVTPAAQLREKGMMRALAEHPEVRLRQLVYGGWTRERAYEVAGLLFKRYPQASLVWTANDEMAFGAMQAYADAGGEPGKDALFGTINHSPAALQALLDGRLSVLLGGHFSLGGWALVQLHDYDQGVDFGQYGGRDRQLPLLQLIDRAQAMRLLALGVRQDYGVDFHKLSAKGQPASYRYPFSLQTLLH</sequence>
<feature type="chain" id="PRO_5022965308" description="Periplasmic binding protein domain-containing protein" evidence="4">
    <location>
        <begin position="34"/>
        <end position="372"/>
    </location>
</feature>